<dbReference type="STRING" id="59561.AQZ59_01400"/>
<comment type="caution">
    <text evidence="18">The sequence shown here is derived from an EMBL/GenBank/DDBJ whole genome shotgun (WGS) entry which is preliminary data.</text>
</comment>
<organism evidence="18 19">
    <name type="scientific">Trueperella bernardiae</name>
    <dbReference type="NCBI Taxonomy" id="59561"/>
    <lineage>
        <taxon>Bacteria</taxon>
        <taxon>Bacillati</taxon>
        <taxon>Actinomycetota</taxon>
        <taxon>Actinomycetes</taxon>
        <taxon>Actinomycetales</taxon>
        <taxon>Actinomycetaceae</taxon>
        <taxon>Trueperella</taxon>
    </lineage>
</organism>
<keyword evidence="7" id="KW-0269">Exonuclease</keyword>
<dbReference type="PROSITE" id="PS51217">
    <property type="entry name" value="UVRD_HELICASE_CTER"/>
    <property type="match status" value="1"/>
</dbReference>
<evidence type="ECO:0000256" key="5">
    <source>
        <dbReference type="ARBA" id="ARBA00022801"/>
    </source>
</evidence>
<feature type="domain" description="UvrD-like helicase C-terminal" evidence="17">
    <location>
        <begin position="367"/>
        <end position="692"/>
    </location>
</feature>
<dbReference type="GO" id="GO:0005524">
    <property type="term" value="F:ATP binding"/>
    <property type="evidence" value="ECO:0007669"/>
    <property type="project" value="UniProtKB-UniRule"/>
</dbReference>
<name>A0A0W1KJQ4_9ACTO</name>
<dbReference type="Pfam" id="PF13361">
    <property type="entry name" value="UvrD_C"/>
    <property type="match status" value="1"/>
</dbReference>
<keyword evidence="8 15" id="KW-0067">ATP-binding</keyword>
<dbReference type="InterPro" id="IPR000212">
    <property type="entry name" value="DNA_helicase_UvrD/REP"/>
</dbReference>
<keyword evidence="5 15" id="KW-0378">Hydrolase</keyword>
<sequence>MIPYEDFAKTLAFAPTAEQEAVIRSEDRAIAVIAGAGSGKTATMSQRIAWHVVNGNVRPDEVLGLTFTTKAAGELAERVESQLREAAAKGLLPGLVEPQEESGEDDRSDAIHRALARPTIATYNSFASEIASAYSMLIGEDPRARLITDAERFQIMGRIVNGIDIVDPRYAVLRASAVSTIISRALHLVDEMVGNEVDAGEFRAYLERELSAVFQLHGVTGKRGTGTEASRAEQSKLTGMIAGMNYRVALSYLVEEYVAYKRDNSLIEFADQIVRARKILSSVPEVRQELSKRYKLVLLDEYQDTSASQAEFIEAAFTDSWSVCAVGDPNQAIYSWRGASSAALSDFMDRFGVARNLTLSTAFRNGRRILDVANALTEGKLSYAKLTVKTLQPHAKSQDGRVVHVHRAFRYDSYRDMADYFKEAFDQAQAEAARAIGEGRDPGRAPTAAILCRARSYMDHAIAALEEAGVPYEMVGGQMLIERQEIRLVRCVLGLSVNPARNDLLVPLLTYFAIGARDIAALSALAGRLARTTRQELSEQVGDGLDVPTNLVEALAALPDGPVAGMSEEGYRRLVHLARLLERARNSRHLAIPEAISAAIDLLDLRAHAKARRTGGAPVTAALASFIGLGADYAKSIPGSRLESFVEWVDMVEAHERLGEDESGGDVPVFGEWEIEPESGVVQLLTVHAAKGLEWDLVGIPDMKVDGFDEKTSEKLWQESRDGLPYALRQDREHLPDLSIADIVGKSGVVTPLNKVGLLEEVHAYRQTAFTQHHVAESRRLAYVAVTRPRSLLILSSYDLTGPEQAEAALKKLARSVGHEDAAEAQMPQNTFITDVEPFTEADPDNDPVLTGVDLEFIALAATQISVVPDAKVWPADVDRRLERGPVPVVTADRAVVEQWRREAEVIMAEREAPPQARGLVRDYLTASDVVALAQDQDAFLDEQYRPIPRRPSRAARTGVLVHAAIAHSFDAASTMDIDAVADPDEMPIDVVPLDDERIAELIARFGGSRYASCPALAIEEGIDVRVGDYPVRCVIDAVLDTSGVPGLPPVTIVDWKTGRRPSAQQVASRQFQLGLYRLAWSRATGTAMEDIAACFYYLGDDDPERRELHAGNMSEEQIADYLRTHLPPAERSERRG</sequence>
<keyword evidence="19" id="KW-1185">Reference proteome</keyword>
<keyword evidence="9" id="KW-0238">DNA-binding</keyword>
<evidence type="ECO:0000256" key="11">
    <source>
        <dbReference type="ARBA" id="ARBA00023235"/>
    </source>
</evidence>
<dbReference type="Gene3D" id="3.40.50.300">
    <property type="entry name" value="P-loop containing nucleotide triphosphate hydrolases"/>
    <property type="match status" value="4"/>
</dbReference>
<comment type="catalytic activity">
    <reaction evidence="12">
        <text>Couples ATP hydrolysis with the unwinding of duplex DNA by translocating in the 3'-5' direction.</text>
        <dbReference type="EC" id="5.6.2.4"/>
    </reaction>
</comment>
<evidence type="ECO:0000256" key="4">
    <source>
        <dbReference type="ARBA" id="ARBA00022763"/>
    </source>
</evidence>
<dbReference type="PROSITE" id="PS51198">
    <property type="entry name" value="UVRD_HELICASE_ATP_BIND"/>
    <property type="match status" value="1"/>
</dbReference>
<evidence type="ECO:0000256" key="12">
    <source>
        <dbReference type="ARBA" id="ARBA00034617"/>
    </source>
</evidence>
<keyword evidence="10" id="KW-0234">DNA repair</keyword>
<dbReference type="Gene3D" id="3.90.320.10">
    <property type="match status" value="1"/>
</dbReference>
<dbReference type="GO" id="GO:0016887">
    <property type="term" value="F:ATP hydrolysis activity"/>
    <property type="evidence" value="ECO:0007669"/>
    <property type="project" value="RHEA"/>
</dbReference>
<dbReference type="InterPro" id="IPR014017">
    <property type="entry name" value="DNA_helicase_UvrD-like_C"/>
</dbReference>
<evidence type="ECO:0000256" key="6">
    <source>
        <dbReference type="ARBA" id="ARBA00022806"/>
    </source>
</evidence>
<dbReference type="CDD" id="cd17932">
    <property type="entry name" value="DEXQc_UvrD"/>
    <property type="match status" value="1"/>
</dbReference>
<dbReference type="InterPro" id="IPR013986">
    <property type="entry name" value="DExx_box_DNA_helicase_dom_sf"/>
</dbReference>
<feature type="binding site" evidence="15">
    <location>
        <begin position="34"/>
        <end position="41"/>
    </location>
    <ligand>
        <name>ATP</name>
        <dbReference type="ChEBI" id="CHEBI:30616"/>
    </ligand>
</feature>
<dbReference type="EMBL" id="LNIZ01000006">
    <property type="protein sequence ID" value="KTF03801.1"/>
    <property type="molecule type" value="Genomic_DNA"/>
</dbReference>
<proteinExistence type="inferred from homology"/>
<dbReference type="OrthoDB" id="4812256at2"/>
<evidence type="ECO:0000313" key="19">
    <source>
        <dbReference type="Proteomes" id="UP000054404"/>
    </source>
</evidence>
<dbReference type="RefSeq" id="WP_062613937.1">
    <property type="nucleotide sequence ID" value="NZ_LNIZ01000006.1"/>
</dbReference>
<comment type="catalytic activity">
    <reaction evidence="14">
        <text>ATP + H2O = ADP + phosphate + H(+)</text>
        <dbReference type="Rhea" id="RHEA:13065"/>
        <dbReference type="ChEBI" id="CHEBI:15377"/>
        <dbReference type="ChEBI" id="CHEBI:15378"/>
        <dbReference type="ChEBI" id="CHEBI:30616"/>
        <dbReference type="ChEBI" id="CHEBI:43474"/>
        <dbReference type="ChEBI" id="CHEBI:456216"/>
        <dbReference type="EC" id="5.6.2.4"/>
    </reaction>
</comment>
<dbReference type="GO" id="GO:0043138">
    <property type="term" value="F:3'-5' DNA helicase activity"/>
    <property type="evidence" value="ECO:0007669"/>
    <property type="project" value="UniProtKB-EC"/>
</dbReference>
<evidence type="ECO:0000313" key="18">
    <source>
        <dbReference type="EMBL" id="KTF03801.1"/>
    </source>
</evidence>
<keyword evidence="6 15" id="KW-0347">Helicase</keyword>
<dbReference type="GO" id="GO:0000725">
    <property type="term" value="P:recombinational repair"/>
    <property type="evidence" value="ECO:0007669"/>
    <property type="project" value="TreeGrafter"/>
</dbReference>
<evidence type="ECO:0000256" key="9">
    <source>
        <dbReference type="ARBA" id="ARBA00023125"/>
    </source>
</evidence>
<evidence type="ECO:0000256" key="3">
    <source>
        <dbReference type="ARBA" id="ARBA00022741"/>
    </source>
</evidence>
<keyword evidence="11" id="KW-0413">Isomerase</keyword>
<reference evidence="18 19" key="1">
    <citation type="submission" date="2015-11" db="EMBL/GenBank/DDBJ databases">
        <title>Draft Genome Sequence of the Type Strain Trueperella bernardiae LCDC 89-0504T, Isolated from Blood Culture.</title>
        <authorList>
            <person name="Bernier A.-M."/>
            <person name="Bernard K."/>
        </authorList>
    </citation>
    <scope>NUCLEOTIDE SEQUENCE [LARGE SCALE GENOMIC DNA]</scope>
    <source>
        <strain evidence="18 19">LCDC 89-0504</strain>
    </source>
</reference>
<evidence type="ECO:0000256" key="1">
    <source>
        <dbReference type="ARBA" id="ARBA00009922"/>
    </source>
</evidence>
<feature type="domain" description="UvrD-like helicase ATP-binding" evidence="16">
    <location>
        <begin position="13"/>
        <end position="366"/>
    </location>
</feature>
<dbReference type="GO" id="GO:0004527">
    <property type="term" value="F:exonuclease activity"/>
    <property type="evidence" value="ECO:0007669"/>
    <property type="project" value="UniProtKB-KW"/>
</dbReference>
<comment type="similarity">
    <text evidence="1">Belongs to the helicase family. UvrD subfamily.</text>
</comment>
<keyword evidence="3 15" id="KW-0547">Nucleotide-binding</keyword>
<dbReference type="GO" id="GO:0003677">
    <property type="term" value="F:DNA binding"/>
    <property type="evidence" value="ECO:0007669"/>
    <property type="project" value="UniProtKB-KW"/>
</dbReference>
<accession>A0A0W1KJQ4</accession>
<evidence type="ECO:0000256" key="2">
    <source>
        <dbReference type="ARBA" id="ARBA00022722"/>
    </source>
</evidence>
<keyword evidence="2" id="KW-0540">Nuclease</keyword>
<dbReference type="GO" id="GO:0005829">
    <property type="term" value="C:cytosol"/>
    <property type="evidence" value="ECO:0007669"/>
    <property type="project" value="TreeGrafter"/>
</dbReference>
<keyword evidence="4" id="KW-0227">DNA damage</keyword>
<evidence type="ECO:0000256" key="13">
    <source>
        <dbReference type="ARBA" id="ARBA00034808"/>
    </source>
</evidence>
<dbReference type="InterPro" id="IPR014016">
    <property type="entry name" value="UvrD-like_ATP-bd"/>
</dbReference>
<dbReference type="PANTHER" id="PTHR11070:SF55">
    <property type="entry name" value="DNA 3'-5' HELICASE"/>
    <property type="match status" value="1"/>
</dbReference>
<dbReference type="InterPro" id="IPR038726">
    <property type="entry name" value="PDDEXK_AddAB-type"/>
</dbReference>
<evidence type="ECO:0000256" key="8">
    <source>
        <dbReference type="ARBA" id="ARBA00022840"/>
    </source>
</evidence>
<evidence type="ECO:0000256" key="7">
    <source>
        <dbReference type="ARBA" id="ARBA00022839"/>
    </source>
</evidence>
<dbReference type="Pfam" id="PF12705">
    <property type="entry name" value="PDDEXK_1"/>
    <property type="match status" value="1"/>
</dbReference>
<dbReference type="SUPFAM" id="SSF52540">
    <property type="entry name" value="P-loop containing nucleoside triphosphate hydrolases"/>
    <property type="match status" value="1"/>
</dbReference>
<dbReference type="Gene3D" id="1.10.486.10">
    <property type="entry name" value="PCRA, domain 4"/>
    <property type="match status" value="1"/>
</dbReference>
<dbReference type="InterPro" id="IPR011604">
    <property type="entry name" value="PDDEXK-like_dom_sf"/>
</dbReference>
<gene>
    <name evidence="18" type="primary">pcrA</name>
    <name evidence="18" type="ORF">AQZ59_01400</name>
</gene>
<dbReference type="Pfam" id="PF00580">
    <property type="entry name" value="UvrD-helicase"/>
    <property type="match status" value="1"/>
</dbReference>
<dbReference type="Proteomes" id="UP000054404">
    <property type="component" value="Unassembled WGS sequence"/>
</dbReference>
<evidence type="ECO:0000256" key="15">
    <source>
        <dbReference type="PROSITE-ProRule" id="PRU00560"/>
    </source>
</evidence>
<dbReference type="PANTHER" id="PTHR11070">
    <property type="entry name" value="UVRD / RECB / PCRA DNA HELICASE FAMILY MEMBER"/>
    <property type="match status" value="1"/>
</dbReference>
<dbReference type="InterPro" id="IPR027417">
    <property type="entry name" value="P-loop_NTPase"/>
</dbReference>
<dbReference type="EC" id="5.6.2.4" evidence="13"/>
<evidence type="ECO:0000259" key="17">
    <source>
        <dbReference type="PROSITE" id="PS51217"/>
    </source>
</evidence>
<evidence type="ECO:0000256" key="10">
    <source>
        <dbReference type="ARBA" id="ARBA00023204"/>
    </source>
</evidence>
<dbReference type="Gene3D" id="1.10.10.160">
    <property type="match status" value="1"/>
</dbReference>
<dbReference type="PATRIC" id="fig|59561.3.peg.1394"/>
<dbReference type="GO" id="GO:0033202">
    <property type="term" value="C:DNA helicase complex"/>
    <property type="evidence" value="ECO:0007669"/>
    <property type="project" value="TreeGrafter"/>
</dbReference>
<evidence type="ECO:0000256" key="14">
    <source>
        <dbReference type="ARBA" id="ARBA00048988"/>
    </source>
</evidence>
<dbReference type="AlphaFoldDB" id="A0A0W1KJQ4"/>
<evidence type="ECO:0000259" key="16">
    <source>
        <dbReference type="PROSITE" id="PS51198"/>
    </source>
</evidence>
<protein>
    <recommendedName>
        <fullName evidence="13">DNA 3'-5' helicase</fullName>
        <ecNumber evidence="13">5.6.2.4</ecNumber>
    </recommendedName>
</protein>